<dbReference type="Gene3D" id="1.10.150.730">
    <property type="match status" value="1"/>
</dbReference>
<name>A0A2W5A072_9BACT</name>
<comment type="catalytic activity">
    <reaction evidence="1">
        <text>2-phosphoglycolate + H2O = glycolate + phosphate</text>
        <dbReference type="Rhea" id="RHEA:14369"/>
        <dbReference type="ChEBI" id="CHEBI:15377"/>
        <dbReference type="ChEBI" id="CHEBI:29805"/>
        <dbReference type="ChEBI" id="CHEBI:43474"/>
        <dbReference type="ChEBI" id="CHEBI:58033"/>
        <dbReference type="EC" id="3.1.3.18"/>
    </reaction>
</comment>
<keyword evidence="5" id="KW-0378">Hydrolase</keyword>
<dbReference type="Proteomes" id="UP000249557">
    <property type="component" value="Unassembled WGS sequence"/>
</dbReference>
<dbReference type="EC" id="3.1.3.18" evidence="4"/>
<sequence>MTIEKPTIVLFDMDGTTVRHINPRILGMLEHIDDAMFKVSAWAYRKKPHPEFIEEIKDRPRLLVHRALHSMRRKEVDQIVQPCPGIYTLLKLFHEENIPLGIVSNGLGKGYGHDILVKFDLSKYFKVQIFREDIERSKPHPEPILRALRGIGRDVTNDDVIWYIGDRHKDALAAWAANDILPAKVIPFSYGIKGAIAILEKGGSPDQVIMNYTDFAGRIYPVLKKQDNSSTSWE</sequence>
<dbReference type="AlphaFoldDB" id="A0A2W5A072"/>
<dbReference type="SFLD" id="SFLDG01129">
    <property type="entry name" value="C1.5:_HAD__Beta-PGM__Phosphata"/>
    <property type="match status" value="1"/>
</dbReference>
<proteinExistence type="inferred from homology"/>
<comment type="caution">
    <text evidence="5">The sequence shown here is derived from an EMBL/GenBank/DDBJ whole genome shotgun (WGS) entry which is preliminary data.</text>
</comment>
<dbReference type="GO" id="GO:0005829">
    <property type="term" value="C:cytosol"/>
    <property type="evidence" value="ECO:0007669"/>
    <property type="project" value="TreeGrafter"/>
</dbReference>
<evidence type="ECO:0000256" key="2">
    <source>
        <dbReference type="ARBA" id="ARBA00004818"/>
    </source>
</evidence>
<accession>A0A2W5A072</accession>
<dbReference type="Gene3D" id="3.40.50.1000">
    <property type="entry name" value="HAD superfamily/HAD-like"/>
    <property type="match status" value="1"/>
</dbReference>
<dbReference type="InterPro" id="IPR023214">
    <property type="entry name" value="HAD_sf"/>
</dbReference>
<organism evidence="5 6">
    <name type="scientific">Micavibrio aeruginosavorus</name>
    <dbReference type="NCBI Taxonomy" id="349221"/>
    <lineage>
        <taxon>Bacteria</taxon>
        <taxon>Pseudomonadati</taxon>
        <taxon>Bdellovibrionota</taxon>
        <taxon>Bdellovibrionia</taxon>
        <taxon>Bdellovibrionales</taxon>
        <taxon>Pseudobdellovibrionaceae</taxon>
        <taxon>Micavibrio</taxon>
    </lineage>
</organism>
<dbReference type="EMBL" id="QFNK01000035">
    <property type="protein sequence ID" value="PZO87930.1"/>
    <property type="molecule type" value="Genomic_DNA"/>
</dbReference>
<comment type="pathway">
    <text evidence="2">Organic acid metabolism; glycolate biosynthesis; glycolate from 2-phosphoglycolate: step 1/1.</text>
</comment>
<protein>
    <recommendedName>
        <fullName evidence="4">phosphoglycolate phosphatase</fullName>
        <ecNumber evidence="4">3.1.3.18</ecNumber>
    </recommendedName>
</protein>
<dbReference type="GO" id="GO:0006281">
    <property type="term" value="P:DNA repair"/>
    <property type="evidence" value="ECO:0007669"/>
    <property type="project" value="TreeGrafter"/>
</dbReference>
<dbReference type="PANTHER" id="PTHR43434">
    <property type="entry name" value="PHOSPHOGLYCOLATE PHOSPHATASE"/>
    <property type="match status" value="1"/>
</dbReference>
<dbReference type="PANTHER" id="PTHR43434:SF1">
    <property type="entry name" value="PHOSPHOGLYCOLATE PHOSPHATASE"/>
    <property type="match status" value="1"/>
</dbReference>
<dbReference type="InterPro" id="IPR041492">
    <property type="entry name" value="HAD_2"/>
</dbReference>
<evidence type="ECO:0000256" key="1">
    <source>
        <dbReference type="ARBA" id="ARBA00000830"/>
    </source>
</evidence>
<dbReference type="InterPro" id="IPR036412">
    <property type="entry name" value="HAD-like_sf"/>
</dbReference>
<evidence type="ECO:0000256" key="4">
    <source>
        <dbReference type="ARBA" id="ARBA00013078"/>
    </source>
</evidence>
<gene>
    <name evidence="5" type="ORF">DI626_02870</name>
</gene>
<reference evidence="5 6" key="1">
    <citation type="submission" date="2017-08" db="EMBL/GenBank/DDBJ databases">
        <title>Infants hospitalized years apart are colonized by the same room-sourced microbial strains.</title>
        <authorList>
            <person name="Brooks B."/>
            <person name="Olm M.R."/>
            <person name="Firek B.A."/>
            <person name="Baker R."/>
            <person name="Thomas B.C."/>
            <person name="Morowitz M.J."/>
            <person name="Banfield J.F."/>
        </authorList>
    </citation>
    <scope>NUCLEOTIDE SEQUENCE [LARGE SCALE GENOMIC DNA]</scope>
    <source>
        <strain evidence="5">S2_018_000_R2_104</strain>
    </source>
</reference>
<evidence type="ECO:0000256" key="3">
    <source>
        <dbReference type="ARBA" id="ARBA00006171"/>
    </source>
</evidence>
<comment type="similarity">
    <text evidence="3">Belongs to the HAD-like hydrolase superfamily. CbbY/CbbZ/Gph/YieH family.</text>
</comment>
<dbReference type="GO" id="GO:0008967">
    <property type="term" value="F:phosphoglycolate phosphatase activity"/>
    <property type="evidence" value="ECO:0007669"/>
    <property type="project" value="UniProtKB-EC"/>
</dbReference>
<evidence type="ECO:0000313" key="6">
    <source>
        <dbReference type="Proteomes" id="UP000249557"/>
    </source>
</evidence>
<dbReference type="Pfam" id="PF13419">
    <property type="entry name" value="HAD_2"/>
    <property type="match status" value="1"/>
</dbReference>
<evidence type="ECO:0000313" key="5">
    <source>
        <dbReference type="EMBL" id="PZO87930.1"/>
    </source>
</evidence>
<dbReference type="SFLD" id="SFLDS00003">
    <property type="entry name" value="Haloacid_Dehalogenase"/>
    <property type="match status" value="1"/>
</dbReference>
<dbReference type="SUPFAM" id="SSF56784">
    <property type="entry name" value="HAD-like"/>
    <property type="match status" value="1"/>
</dbReference>
<dbReference type="InterPro" id="IPR050155">
    <property type="entry name" value="HAD-like_hydrolase_sf"/>
</dbReference>